<dbReference type="RefSeq" id="XP_068349386.1">
    <property type="nucleotide sequence ID" value="XM_068511533.1"/>
</dbReference>
<dbReference type="PANTHER" id="PTHR24362:SF309">
    <property type="entry name" value="PROTEIN KINASE DOMAIN-CONTAINING PROTEIN"/>
    <property type="match status" value="1"/>
</dbReference>
<dbReference type="VEuPathDB" id="TrichDB:TRFO_37607"/>
<dbReference type="PROSITE" id="PS00107">
    <property type="entry name" value="PROTEIN_KINASE_ATP"/>
    <property type="match status" value="1"/>
</dbReference>
<sequence length="365" mass="42267">MIDSKIFADLDSFSQYLPQTIGKYTFEQLIGKGGYSRVFLVRTEKYNIDFVAKVMPVGMVKHETTDIDFLRQLEHPNIIRMYDTFKKGKFIYCILEYCPNGSLHQYMSRYSVPKNEVLIYLFQELLLGLNYMHSKQIAHRDIKPSNILIDGYNRPKFIDFGISTKTEPGEFIGFFSCSKPFSSPEIVIEQEYDPIVSDIWSLGVTFYYMAVGSLPWPSKPQKAMLKSIEQGQYKIPKTVLPKIASLIRSMLHVNPKHRPNTQKLLQNSLFPQKQVLSIKFNIFPQGNSSIKEKAYLKKFISPTSKQHSKVFFILKKPAKRCNHRICTTDTMTHTMTSLDAFHADDSSEVNKMPLMLQFEENPDEY</sequence>
<proteinExistence type="inferred from homology"/>
<evidence type="ECO:0000256" key="1">
    <source>
        <dbReference type="ARBA" id="ARBA00022741"/>
    </source>
</evidence>
<feature type="binding site" evidence="3">
    <location>
        <position position="53"/>
    </location>
    <ligand>
        <name>ATP</name>
        <dbReference type="ChEBI" id="CHEBI:30616"/>
    </ligand>
</feature>
<comment type="similarity">
    <text evidence="4">Belongs to the protein kinase superfamily.</text>
</comment>
<evidence type="ECO:0000256" key="2">
    <source>
        <dbReference type="ARBA" id="ARBA00022840"/>
    </source>
</evidence>
<dbReference type="SMART" id="SM00220">
    <property type="entry name" value="S_TKc"/>
    <property type="match status" value="1"/>
</dbReference>
<feature type="domain" description="Protein kinase" evidence="5">
    <location>
        <begin position="24"/>
        <end position="270"/>
    </location>
</feature>
<dbReference type="GeneID" id="94846237"/>
<evidence type="ECO:0000259" key="5">
    <source>
        <dbReference type="PROSITE" id="PS50011"/>
    </source>
</evidence>
<comment type="caution">
    <text evidence="6">The sequence shown here is derived from an EMBL/GenBank/DDBJ whole genome shotgun (WGS) entry which is preliminary data.</text>
</comment>
<dbReference type="InterPro" id="IPR017441">
    <property type="entry name" value="Protein_kinase_ATP_BS"/>
</dbReference>
<keyword evidence="2 3" id="KW-0067">ATP-binding</keyword>
<dbReference type="GO" id="GO:0004674">
    <property type="term" value="F:protein serine/threonine kinase activity"/>
    <property type="evidence" value="ECO:0007669"/>
    <property type="project" value="UniProtKB-KW"/>
</dbReference>
<reference evidence="6" key="1">
    <citation type="submission" date="2016-10" db="EMBL/GenBank/DDBJ databases">
        <authorList>
            <person name="Benchimol M."/>
            <person name="Almeida L.G."/>
            <person name="Vasconcelos A.T."/>
            <person name="Perreira-Neves A."/>
            <person name="Rosa I.A."/>
            <person name="Tasca T."/>
            <person name="Bogo M.R."/>
            <person name="de Souza W."/>
        </authorList>
    </citation>
    <scope>NUCLEOTIDE SEQUENCE [LARGE SCALE GENOMIC DNA]</scope>
    <source>
        <strain evidence="6">K</strain>
    </source>
</reference>
<dbReference type="Gene3D" id="1.10.510.10">
    <property type="entry name" value="Transferase(Phosphotransferase) domain 1"/>
    <property type="match status" value="1"/>
</dbReference>
<name>A0A1J4JC60_9EUKA</name>
<dbReference type="InterPro" id="IPR008271">
    <property type="entry name" value="Ser/Thr_kinase_AS"/>
</dbReference>
<keyword evidence="6" id="KW-0418">Kinase</keyword>
<dbReference type="GO" id="GO:0005524">
    <property type="term" value="F:ATP binding"/>
    <property type="evidence" value="ECO:0007669"/>
    <property type="project" value="UniProtKB-UniRule"/>
</dbReference>
<keyword evidence="1 3" id="KW-0547">Nucleotide-binding</keyword>
<protein>
    <submittedName>
        <fullName evidence="6">CAMK family protein kinase</fullName>
    </submittedName>
</protein>
<dbReference type="EMBL" id="MLAK01001189">
    <property type="protein sequence ID" value="OHS96249.1"/>
    <property type="molecule type" value="Genomic_DNA"/>
</dbReference>
<keyword evidence="7" id="KW-1185">Reference proteome</keyword>
<organism evidence="6 7">
    <name type="scientific">Tritrichomonas foetus</name>
    <dbReference type="NCBI Taxonomy" id="1144522"/>
    <lineage>
        <taxon>Eukaryota</taxon>
        <taxon>Metamonada</taxon>
        <taxon>Parabasalia</taxon>
        <taxon>Tritrichomonadida</taxon>
        <taxon>Tritrichomonadidae</taxon>
        <taxon>Tritrichomonas</taxon>
    </lineage>
</organism>
<evidence type="ECO:0000256" key="3">
    <source>
        <dbReference type="PROSITE-ProRule" id="PRU10141"/>
    </source>
</evidence>
<evidence type="ECO:0000313" key="7">
    <source>
        <dbReference type="Proteomes" id="UP000179807"/>
    </source>
</evidence>
<evidence type="ECO:0000313" key="6">
    <source>
        <dbReference type="EMBL" id="OHS96249.1"/>
    </source>
</evidence>
<dbReference type="Pfam" id="PF00069">
    <property type="entry name" value="Pkinase"/>
    <property type="match status" value="1"/>
</dbReference>
<dbReference type="InterPro" id="IPR000719">
    <property type="entry name" value="Prot_kinase_dom"/>
</dbReference>
<accession>A0A1J4JC60</accession>
<dbReference type="OrthoDB" id="10013850at2759"/>
<keyword evidence="4" id="KW-0723">Serine/threonine-protein kinase</keyword>
<dbReference type="AlphaFoldDB" id="A0A1J4JC60"/>
<keyword evidence="6" id="KW-0808">Transferase</keyword>
<dbReference type="PROSITE" id="PS00108">
    <property type="entry name" value="PROTEIN_KINASE_ST"/>
    <property type="match status" value="1"/>
</dbReference>
<dbReference type="FunFam" id="1.10.510.10:FF:000571">
    <property type="entry name" value="Maternal embryonic leucine zipper kinase"/>
    <property type="match status" value="1"/>
</dbReference>
<gene>
    <name evidence="6" type="ORF">TRFO_37607</name>
</gene>
<dbReference type="SUPFAM" id="SSF56112">
    <property type="entry name" value="Protein kinase-like (PK-like)"/>
    <property type="match status" value="1"/>
</dbReference>
<dbReference type="InterPro" id="IPR011009">
    <property type="entry name" value="Kinase-like_dom_sf"/>
</dbReference>
<dbReference type="PANTHER" id="PTHR24362">
    <property type="entry name" value="SERINE/THREONINE-PROTEIN KINASE NEK"/>
    <property type="match status" value="1"/>
</dbReference>
<dbReference type="Proteomes" id="UP000179807">
    <property type="component" value="Unassembled WGS sequence"/>
</dbReference>
<evidence type="ECO:0000256" key="4">
    <source>
        <dbReference type="RuleBase" id="RU000304"/>
    </source>
</evidence>
<dbReference type="PROSITE" id="PS50011">
    <property type="entry name" value="PROTEIN_KINASE_DOM"/>
    <property type="match status" value="1"/>
</dbReference>